<keyword evidence="6" id="KW-1185">Reference proteome</keyword>
<dbReference type="Proteomes" id="UP000504638">
    <property type="component" value="Unplaced"/>
</dbReference>
<evidence type="ECO:0000256" key="3">
    <source>
        <dbReference type="SAM" id="MobiDB-lite"/>
    </source>
</evidence>
<reference evidence="5 7" key="1">
    <citation type="submission" date="2020-01" db="EMBL/GenBank/DDBJ databases">
        <authorList>
            <consortium name="DOE Joint Genome Institute"/>
            <person name="Haridas S."/>
            <person name="Albert R."/>
            <person name="Binder M."/>
            <person name="Bloem J."/>
            <person name="Labutti K."/>
            <person name="Salamov A."/>
            <person name="Andreopoulos B."/>
            <person name="Baker S.E."/>
            <person name="Barry K."/>
            <person name="Bills G."/>
            <person name="Bluhm B.H."/>
            <person name="Cannon C."/>
            <person name="Castanera R."/>
            <person name="Culley D.E."/>
            <person name="Daum C."/>
            <person name="Ezra D."/>
            <person name="Gonzalez J.B."/>
            <person name="Henrissat B."/>
            <person name="Kuo A."/>
            <person name="Liang C."/>
            <person name="Lipzen A."/>
            <person name="Lutzoni F."/>
            <person name="Magnuson J."/>
            <person name="Mondo S."/>
            <person name="Nolan M."/>
            <person name="Ohm R."/>
            <person name="Pangilinan J."/>
            <person name="Park H.-J."/>
            <person name="Ramirez L."/>
            <person name="Alfaro M."/>
            <person name="Sun H."/>
            <person name="Tritt A."/>
            <person name="Yoshinaga Y."/>
            <person name="Zwiers L.-H."/>
            <person name="Turgeon B.G."/>
            <person name="Goodwin S.B."/>
            <person name="Spatafora J.W."/>
            <person name="Crous P.W."/>
            <person name="Grigoriev I.V."/>
        </authorList>
    </citation>
    <scope>NUCLEOTIDE SEQUENCE</scope>
    <source>
        <strain evidence="5 7">CBS 781.70</strain>
    </source>
</reference>
<comment type="subcellular location">
    <subcellularLocation>
        <location evidence="1">Nucleus</location>
    </subcellularLocation>
</comment>
<dbReference type="GO" id="GO:0000981">
    <property type="term" value="F:DNA-binding transcription factor activity, RNA polymerase II-specific"/>
    <property type="evidence" value="ECO:0007669"/>
    <property type="project" value="InterPro"/>
</dbReference>
<dbReference type="RefSeq" id="XP_033531691.1">
    <property type="nucleotide sequence ID" value="XM_033680805.1"/>
</dbReference>
<accession>A0A6G1FWK0</accession>
<proteinExistence type="predicted"/>
<feature type="region of interest" description="Disordered" evidence="3">
    <location>
        <begin position="79"/>
        <end position="103"/>
    </location>
</feature>
<dbReference type="GO" id="GO:0005634">
    <property type="term" value="C:nucleus"/>
    <property type="evidence" value="ECO:0007669"/>
    <property type="project" value="UniProtKB-SubCell"/>
</dbReference>
<dbReference type="PANTHER" id="PTHR37534:SF46">
    <property type="entry name" value="ZN(II)2CYS6 TRANSCRIPTION FACTOR (EUROFUNG)"/>
    <property type="match status" value="1"/>
</dbReference>
<dbReference type="CDD" id="cd00067">
    <property type="entry name" value="GAL4"/>
    <property type="match status" value="1"/>
</dbReference>
<sequence length="667" mass="75554">MQAASVQSRSRFGCTTCRRKHRKCDEQRPICRSCQSRGLECGYQTTLKWTSIGSINSFDKAQRQKNKSTKRVTTSTAQGFLASPPSTHATRSERIPSPEIPLQPTTRVTEAPMQRVRSYTQEEILTARPVVEDPPNVLDLDPASLDLFPELGADFMDAQCLRWPDIIRSTNEPHGSKELPFQDDFPGGFEMQESTTVEELDNDIQDGISGDDESCQDVSQPAGFSSWVIDNTLNSLLFQIFQSPGEEIAFAYYFKRVCTCIPAYDGAQNPYRKLALVALSYPVLLHGILSVATGHMYNYGRSSEGLLSLRQTRALNSLQEALNDLCGNKDAGEATRVESGSIFQTKGVFSILSHREIALAAIMMQTSSVLMTGIGCAEIHMKCASHFIRGLNYLHQPANSIFPRLLVYRFAMVDVVLAHLRFRAPLAPLDFYMYQSNEDLDHADPSFRQMQGCPQRVLCFLAQISVLSADIVMENSSQSRIQAKAYSLETEMRIWGSRYYDAMLRGEDNNATMSGESTALSPAPSDETPLDIVCECFYWTAHILLMRRVFLDPTRSTRVQMIRRHLFRLMDRLQPGCGPDSSVPFPFYMVAREAVTPDDRDWVRRKHAAMMEVYRDRSREYIMSSTERIWEKSATTDPPAPEGRPLWESPTERFIRETDRQATYFMF</sequence>
<evidence type="ECO:0000259" key="4">
    <source>
        <dbReference type="PROSITE" id="PS50048"/>
    </source>
</evidence>
<dbReference type="OrthoDB" id="5333823at2759"/>
<dbReference type="SMART" id="SM00066">
    <property type="entry name" value="GAL4"/>
    <property type="match status" value="1"/>
</dbReference>
<dbReference type="Pfam" id="PF00172">
    <property type="entry name" value="Zn_clus"/>
    <property type="match status" value="1"/>
</dbReference>
<dbReference type="SUPFAM" id="SSF57701">
    <property type="entry name" value="Zn2/Cys6 DNA-binding domain"/>
    <property type="match status" value="1"/>
</dbReference>
<dbReference type="GO" id="GO:0008270">
    <property type="term" value="F:zinc ion binding"/>
    <property type="evidence" value="ECO:0007669"/>
    <property type="project" value="InterPro"/>
</dbReference>
<feature type="compositionally biased region" description="Polar residues" evidence="3">
    <location>
        <begin position="79"/>
        <end position="89"/>
    </location>
</feature>
<dbReference type="Gene3D" id="4.10.240.10">
    <property type="entry name" value="Zn(2)-C6 fungal-type DNA-binding domain"/>
    <property type="match status" value="1"/>
</dbReference>
<dbReference type="PROSITE" id="PS00463">
    <property type="entry name" value="ZN2_CY6_FUNGAL_1"/>
    <property type="match status" value="1"/>
</dbReference>
<dbReference type="AlphaFoldDB" id="A0A6G1FWK0"/>
<gene>
    <name evidence="5 7" type="ORF">P152DRAFT_468026</name>
</gene>
<dbReference type="EMBL" id="ML975168">
    <property type="protein sequence ID" value="KAF1810060.1"/>
    <property type="molecule type" value="Genomic_DNA"/>
</dbReference>
<dbReference type="PANTHER" id="PTHR37534">
    <property type="entry name" value="TRANSCRIPTIONAL ACTIVATOR PROTEIN UGA3"/>
    <property type="match status" value="1"/>
</dbReference>
<name>A0A6G1FWK0_9PEZI</name>
<protein>
    <recommendedName>
        <fullName evidence="4">Zn(2)-C6 fungal-type domain-containing protein</fullName>
    </recommendedName>
</protein>
<evidence type="ECO:0000256" key="2">
    <source>
        <dbReference type="ARBA" id="ARBA00023242"/>
    </source>
</evidence>
<feature type="domain" description="Zn(2)-C6 fungal-type" evidence="4">
    <location>
        <begin position="13"/>
        <end position="43"/>
    </location>
</feature>
<dbReference type="Pfam" id="PF11951">
    <property type="entry name" value="Fungal_trans_2"/>
    <property type="match status" value="1"/>
</dbReference>
<evidence type="ECO:0000256" key="1">
    <source>
        <dbReference type="ARBA" id="ARBA00004123"/>
    </source>
</evidence>
<evidence type="ECO:0000313" key="7">
    <source>
        <dbReference type="RefSeq" id="XP_033531691.1"/>
    </source>
</evidence>
<evidence type="ECO:0000313" key="5">
    <source>
        <dbReference type="EMBL" id="KAF1810060.1"/>
    </source>
</evidence>
<dbReference type="InterPro" id="IPR036864">
    <property type="entry name" value="Zn2-C6_fun-type_DNA-bd_sf"/>
</dbReference>
<dbReference type="InterPro" id="IPR001138">
    <property type="entry name" value="Zn2Cys6_DnaBD"/>
</dbReference>
<organism evidence="5">
    <name type="scientific">Eremomyces bilateralis CBS 781.70</name>
    <dbReference type="NCBI Taxonomy" id="1392243"/>
    <lineage>
        <taxon>Eukaryota</taxon>
        <taxon>Fungi</taxon>
        <taxon>Dikarya</taxon>
        <taxon>Ascomycota</taxon>
        <taxon>Pezizomycotina</taxon>
        <taxon>Dothideomycetes</taxon>
        <taxon>Dothideomycetes incertae sedis</taxon>
        <taxon>Eremomycetales</taxon>
        <taxon>Eremomycetaceae</taxon>
        <taxon>Eremomyces</taxon>
    </lineage>
</organism>
<dbReference type="PROSITE" id="PS50048">
    <property type="entry name" value="ZN2_CY6_FUNGAL_2"/>
    <property type="match status" value="1"/>
</dbReference>
<reference evidence="7" key="2">
    <citation type="submission" date="2020-04" db="EMBL/GenBank/DDBJ databases">
        <authorList>
            <consortium name="NCBI Genome Project"/>
        </authorList>
    </citation>
    <scope>NUCLEOTIDE SEQUENCE</scope>
    <source>
        <strain evidence="7">CBS 781.70</strain>
    </source>
</reference>
<evidence type="ECO:0000313" key="6">
    <source>
        <dbReference type="Proteomes" id="UP000504638"/>
    </source>
</evidence>
<keyword evidence="2" id="KW-0539">Nucleus</keyword>
<dbReference type="GeneID" id="54421375"/>
<reference evidence="7" key="3">
    <citation type="submission" date="2025-04" db="UniProtKB">
        <authorList>
            <consortium name="RefSeq"/>
        </authorList>
    </citation>
    <scope>IDENTIFICATION</scope>
    <source>
        <strain evidence="7">CBS 781.70</strain>
    </source>
</reference>
<dbReference type="InterPro" id="IPR021858">
    <property type="entry name" value="Fun_TF"/>
</dbReference>